<dbReference type="PANTHER" id="PTHR15140">
    <property type="entry name" value="TUBULIN-SPECIFIC CHAPERONE E"/>
    <property type="match status" value="1"/>
</dbReference>
<dbReference type="PANTHER" id="PTHR15140:SF37">
    <property type="entry name" value="UBIQUITIN-LIKE DOMAIN-CONTAINING PROTEIN"/>
    <property type="match status" value="1"/>
</dbReference>
<keyword evidence="2" id="KW-1185">Reference proteome</keyword>
<evidence type="ECO:0000313" key="2">
    <source>
        <dbReference type="Proteomes" id="UP000077755"/>
    </source>
</evidence>
<evidence type="ECO:0000313" key="1">
    <source>
        <dbReference type="EMBL" id="WOH07591.1"/>
    </source>
</evidence>
<dbReference type="EMBL" id="CP093349">
    <property type="protein sequence ID" value="WOH07591.1"/>
    <property type="molecule type" value="Genomic_DNA"/>
</dbReference>
<organism evidence="1 2">
    <name type="scientific">Daucus carota subsp. sativus</name>
    <name type="common">Carrot</name>
    <dbReference type="NCBI Taxonomy" id="79200"/>
    <lineage>
        <taxon>Eukaryota</taxon>
        <taxon>Viridiplantae</taxon>
        <taxon>Streptophyta</taxon>
        <taxon>Embryophyta</taxon>
        <taxon>Tracheophyta</taxon>
        <taxon>Spermatophyta</taxon>
        <taxon>Magnoliopsida</taxon>
        <taxon>eudicotyledons</taxon>
        <taxon>Gunneridae</taxon>
        <taxon>Pentapetalae</taxon>
        <taxon>asterids</taxon>
        <taxon>campanulids</taxon>
        <taxon>Apiales</taxon>
        <taxon>Apiaceae</taxon>
        <taxon>Apioideae</taxon>
        <taxon>Scandiceae</taxon>
        <taxon>Daucinae</taxon>
        <taxon>Daucus</taxon>
        <taxon>Daucus sect. Daucus</taxon>
    </lineage>
</organism>
<protein>
    <submittedName>
        <fullName evidence="1">Uncharacterized protein</fullName>
    </submittedName>
</protein>
<name>A0AAF0XJI4_DAUCS</name>
<dbReference type="Proteomes" id="UP000077755">
    <property type="component" value="Chromosome 7"/>
</dbReference>
<dbReference type="AlphaFoldDB" id="A0AAF0XJI4"/>
<gene>
    <name evidence="1" type="ORF">DCAR_0727023</name>
</gene>
<reference evidence="1" key="2">
    <citation type="submission" date="2022-03" db="EMBL/GenBank/DDBJ databases">
        <title>Draft title - Genomic analysis of global carrot germplasm unveils the trajectory of domestication and the origin of high carotenoid orange carrot.</title>
        <authorList>
            <person name="Iorizzo M."/>
            <person name="Ellison S."/>
            <person name="Senalik D."/>
            <person name="Macko-Podgorni A."/>
            <person name="Grzebelus D."/>
            <person name="Bostan H."/>
            <person name="Rolling W."/>
            <person name="Curaba J."/>
            <person name="Simon P."/>
        </authorList>
    </citation>
    <scope>NUCLEOTIDE SEQUENCE</scope>
    <source>
        <tissue evidence="1">Leaf</tissue>
    </source>
</reference>
<reference evidence="1" key="1">
    <citation type="journal article" date="2016" name="Nat. Genet.">
        <title>A high-quality carrot genome assembly provides new insights into carotenoid accumulation and asterid genome evolution.</title>
        <authorList>
            <person name="Iorizzo M."/>
            <person name="Ellison S."/>
            <person name="Senalik D."/>
            <person name="Zeng P."/>
            <person name="Satapoomin P."/>
            <person name="Huang J."/>
            <person name="Bowman M."/>
            <person name="Iovene M."/>
            <person name="Sanseverino W."/>
            <person name="Cavagnaro P."/>
            <person name="Yildiz M."/>
            <person name="Macko-Podgorni A."/>
            <person name="Moranska E."/>
            <person name="Grzebelus E."/>
            <person name="Grzebelus D."/>
            <person name="Ashrafi H."/>
            <person name="Zheng Z."/>
            <person name="Cheng S."/>
            <person name="Spooner D."/>
            <person name="Van Deynze A."/>
            <person name="Simon P."/>
        </authorList>
    </citation>
    <scope>NUCLEOTIDE SEQUENCE</scope>
    <source>
        <tissue evidence="1">Leaf</tissue>
    </source>
</reference>
<proteinExistence type="predicted"/>
<accession>A0AAF0XJI4</accession>
<sequence length="108" mass="12659">MFPATLKKLTLVCTFLKWDKMQKIGMPPALEILNLQCEAFHGERWKLMMFMRIVQWSASNEEFPMLEHLKLGEYIHTLHHAIAQSAQRIKEDQVKKVTDCLKVSIFQA</sequence>